<feature type="transmembrane region" description="Helical" evidence="1">
    <location>
        <begin position="39"/>
        <end position="60"/>
    </location>
</feature>
<sequence>MKFLQNKYDRSMFVGISFVICNMYLVWLLVNVLRSNNTFIWVMSIPASLFLAYQSSHFYSHHNGEVTKHTKLLYLIFFLLLGGVALYYLEPLFRYPFSTIGIPFKDMQDAMAVYISDYGNQPSNAINSPTTKFITNVFFTSHQPYYQNIYFGYPNVLHSFSALLIKLGVFEFHATWIATLITILTTSCSLFLILKSFKKTGYSSVVAGLFGLSSFRIPYAIIASIVMAFSIGLIIPVFLIVLVTLYHYKDKRSYILPLVSLSLLAASFTNAIAFLIGILCIYAILLFIHKQKSESMRILKIVGLFFVTIPFFITLFSLIGSTYFGGTFHAVQNNVDFDPYELSQRILPFDKPIYMIFLTVSLLWYAYNVWRKKCTTEHYILQNFLFIVNIGLLIPIFYDVIFHNLSSIKTADDLIHINPSGLFGGLIHFLMHRVALLQPIFFIFFIGDLFSSLKGKLYALSIFMLTLVLLFSLVLKTNGIFYENIQNELLPSFYNAKDGDKRFTFLSHWRLITDEKMWNKDIITALKYLKLNIIGDTRILLLDRRDWSEETIANWGSALIRNKISVPKEKGIGEGSYTYVLFIQNRDDINKNAPPFGLGERVFSESGITLFKIH</sequence>
<organism evidence="2 3">
    <name type="scientific">Candidatus Roizmanbacteria bacterium CG11_big_fil_rev_8_21_14_0_20_37_16</name>
    <dbReference type="NCBI Taxonomy" id="1974857"/>
    <lineage>
        <taxon>Bacteria</taxon>
        <taxon>Candidatus Roizmaniibacteriota</taxon>
    </lineage>
</organism>
<keyword evidence="1" id="KW-0472">Membrane</keyword>
<evidence type="ECO:0000313" key="2">
    <source>
        <dbReference type="EMBL" id="PIQ71275.1"/>
    </source>
</evidence>
<feature type="transmembrane region" description="Helical" evidence="1">
    <location>
        <begin position="219"/>
        <end position="248"/>
    </location>
</feature>
<feature type="transmembrane region" description="Helical" evidence="1">
    <location>
        <begin position="254"/>
        <end position="287"/>
    </location>
</feature>
<dbReference type="EMBL" id="PCVK01000122">
    <property type="protein sequence ID" value="PIQ71275.1"/>
    <property type="molecule type" value="Genomic_DNA"/>
</dbReference>
<evidence type="ECO:0000256" key="1">
    <source>
        <dbReference type="SAM" id="Phobius"/>
    </source>
</evidence>
<keyword evidence="1" id="KW-1133">Transmembrane helix</keyword>
<dbReference type="AlphaFoldDB" id="A0A2H0KJ54"/>
<dbReference type="Proteomes" id="UP000229497">
    <property type="component" value="Unassembled WGS sequence"/>
</dbReference>
<comment type="caution">
    <text evidence="2">The sequence shown here is derived from an EMBL/GenBank/DDBJ whole genome shotgun (WGS) entry which is preliminary data.</text>
</comment>
<feature type="transmembrane region" description="Helical" evidence="1">
    <location>
        <begin position="174"/>
        <end position="194"/>
    </location>
</feature>
<protein>
    <submittedName>
        <fullName evidence="2">Uncharacterized protein</fullName>
    </submittedName>
</protein>
<proteinExistence type="predicted"/>
<feature type="transmembrane region" description="Helical" evidence="1">
    <location>
        <begin position="12"/>
        <end position="33"/>
    </location>
</feature>
<feature type="transmembrane region" description="Helical" evidence="1">
    <location>
        <begin position="72"/>
        <end position="89"/>
    </location>
</feature>
<accession>A0A2H0KJ54</accession>
<keyword evidence="1" id="KW-0812">Transmembrane</keyword>
<evidence type="ECO:0000313" key="3">
    <source>
        <dbReference type="Proteomes" id="UP000229497"/>
    </source>
</evidence>
<feature type="transmembrane region" description="Helical" evidence="1">
    <location>
        <begin position="382"/>
        <end position="402"/>
    </location>
</feature>
<gene>
    <name evidence="2" type="ORF">COV87_04305</name>
</gene>
<name>A0A2H0KJ54_9BACT</name>
<feature type="transmembrane region" description="Helical" evidence="1">
    <location>
        <begin position="457"/>
        <end position="475"/>
    </location>
</feature>
<feature type="transmembrane region" description="Helical" evidence="1">
    <location>
        <begin position="422"/>
        <end position="445"/>
    </location>
</feature>
<feature type="transmembrane region" description="Helical" evidence="1">
    <location>
        <begin position="352"/>
        <end position="370"/>
    </location>
</feature>
<reference evidence="2 3" key="1">
    <citation type="submission" date="2017-09" db="EMBL/GenBank/DDBJ databases">
        <title>Depth-based differentiation of microbial function through sediment-hosted aquifers and enrichment of novel symbionts in the deep terrestrial subsurface.</title>
        <authorList>
            <person name="Probst A.J."/>
            <person name="Ladd B."/>
            <person name="Jarett J.K."/>
            <person name="Geller-Mcgrath D.E."/>
            <person name="Sieber C.M."/>
            <person name="Emerson J.B."/>
            <person name="Anantharaman K."/>
            <person name="Thomas B.C."/>
            <person name="Malmstrom R."/>
            <person name="Stieglmeier M."/>
            <person name="Klingl A."/>
            <person name="Woyke T."/>
            <person name="Ryan C.M."/>
            <person name="Banfield J.F."/>
        </authorList>
    </citation>
    <scope>NUCLEOTIDE SEQUENCE [LARGE SCALE GENOMIC DNA]</scope>
    <source>
        <strain evidence="2">CG11_big_fil_rev_8_21_14_0_20_37_16</strain>
    </source>
</reference>
<feature type="transmembrane region" description="Helical" evidence="1">
    <location>
        <begin position="299"/>
        <end position="319"/>
    </location>
</feature>